<gene>
    <name evidence="2" type="ORF">BW727_100111</name>
</gene>
<dbReference type="RefSeq" id="WP_062467885.1">
    <property type="nucleotide sequence ID" value="NZ_BBYN01000005.1"/>
</dbReference>
<keyword evidence="1" id="KW-1133">Transmembrane helix</keyword>
<dbReference type="KEGG" id="jda:BW727_100111"/>
<evidence type="ECO:0000313" key="2">
    <source>
        <dbReference type="EMBL" id="AQS52521.1"/>
    </source>
</evidence>
<proteinExistence type="predicted"/>
<organism evidence="2 3">
    <name type="scientific">Jeotgalibaca dankookensis</name>
    <dbReference type="NCBI Taxonomy" id="708126"/>
    <lineage>
        <taxon>Bacteria</taxon>
        <taxon>Bacillati</taxon>
        <taxon>Bacillota</taxon>
        <taxon>Bacilli</taxon>
        <taxon>Lactobacillales</taxon>
        <taxon>Carnobacteriaceae</taxon>
        <taxon>Jeotgalibaca</taxon>
    </lineage>
</organism>
<feature type="transmembrane region" description="Helical" evidence="1">
    <location>
        <begin position="18"/>
        <end position="35"/>
    </location>
</feature>
<keyword evidence="1" id="KW-0812">Transmembrane</keyword>
<sequence>MQWLTTFNTWFINSKDSITLWIAIIGFFLSIWNLISKWLDNRTHVTVEVKNTYRLASNILFLELAITNHSRKQTVLQRTKISIQNEHFGSLYDARQIMKTQEVAKGFKEATYITDFPITIPPLGCDRFWVRYDFENEIPELLDETQANISLVFFGKEKLHPVSLPKRLTLEELFRNT</sequence>
<dbReference type="AlphaFoldDB" id="A0A1S6ILZ3"/>
<name>A0A1S6ILZ3_9LACT</name>
<evidence type="ECO:0000313" key="3">
    <source>
        <dbReference type="Proteomes" id="UP000188993"/>
    </source>
</evidence>
<dbReference type="Proteomes" id="UP000188993">
    <property type="component" value="Chromosome"/>
</dbReference>
<reference evidence="2 3" key="1">
    <citation type="journal article" date="2014" name="Int. J. Syst. Evol. Microbiol.">
        <title>Jeotgalibaca dankookensis gen. nov., sp. nov., a member of the family Carnobacteriaceae, isolated from seujeot (Korean traditional food).</title>
        <authorList>
            <person name="Lee D.G."/>
            <person name="Trujillo M.E."/>
            <person name="Kang H."/>
            <person name="Ahn T.Y."/>
        </authorList>
    </citation>
    <scope>NUCLEOTIDE SEQUENCE [LARGE SCALE GENOMIC DNA]</scope>
    <source>
        <strain evidence="2 3">EX-07</strain>
    </source>
</reference>
<evidence type="ECO:0000256" key="1">
    <source>
        <dbReference type="SAM" id="Phobius"/>
    </source>
</evidence>
<keyword evidence="1" id="KW-0472">Membrane</keyword>
<dbReference type="STRING" id="708126.BW727_100111"/>
<protein>
    <submittedName>
        <fullName evidence="2">Uncharacterized protein</fullName>
    </submittedName>
</protein>
<keyword evidence="3" id="KW-1185">Reference proteome</keyword>
<dbReference type="EMBL" id="CP019728">
    <property type="protein sequence ID" value="AQS52521.1"/>
    <property type="molecule type" value="Genomic_DNA"/>
</dbReference>
<accession>A0A1S6ILZ3</accession>